<dbReference type="Proteomes" id="UP001152795">
    <property type="component" value="Unassembled WGS sequence"/>
</dbReference>
<protein>
    <submittedName>
        <fullName evidence="1">Uncharacterized protein</fullName>
    </submittedName>
</protein>
<accession>A0A7D9JYJ6</accession>
<name>A0A7D9JYJ6_PARCT</name>
<evidence type="ECO:0000313" key="1">
    <source>
        <dbReference type="EMBL" id="CAB4038552.1"/>
    </source>
</evidence>
<feature type="non-terminal residue" evidence="1">
    <location>
        <position position="62"/>
    </location>
</feature>
<keyword evidence="2" id="KW-1185">Reference proteome</keyword>
<sequence>MDTHGPLLFTELKFEKANFERDNNSKRKRPILSASRDGYCATPPMAREIRVERITKLKDSLT</sequence>
<gene>
    <name evidence="1" type="ORF">PACLA_8A084257</name>
</gene>
<reference evidence="1" key="1">
    <citation type="submission" date="2020-04" db="EMBL/GenBank/DDBJ databases">
        <authorList>
            <person name="Alioto T."/>
            <person name="Alioto T."/>
            <person name="Gomez Garrido J."/>
        </authorList>
    </citation>
    <scope>NUCLEOTIDE SEQUENCE</scope>
    <source>
        <strain evidence="1">A484AB</strain>
    </source>
</reference>
<comment type="caution">
    <text evidence="1">The sequence shown here is derived from an EMBL/GenBank/DDBJ whole genome shotgun (WGS) entry which is preliminary data.</text>
</comment>
<dbReference type="EMBL" id="CACRXK020024344">
    <property type="protein sequence ID" value="CAB4038552.1"/>
    <property type="molecule type" value="Genomic_DNA"/>
</dbReference>
<organism evidence="1 2">
    <name type="scientific">Paramuricea clavata</name>
    <name type="common">Red gorgonian</name>
    <name type="synonym">Violescent sea-whip</name>
    <dbReference type="NCBI Taxonomy" id="317549"/>
    <lineage>
        <taxon>Eukaryota</taxon>
        <taxon>Metazoa</taxon>
        <taxon>Cnidaria</taxon>
        <taxon>Anthozoa</taxon>
        <taxon>Octocorallia</taxon>
        <taxon>Malacalcyonacea</taxon>
        <taxon>Plexauridae</taxon>
        <taxon>Paramuricea</taxon>
    </lineage>
</organism>
<evidence type="ECO:0000313" key="2">
    <source>
        <dbReference type="Proteomes" id="UP001152795"/>
    </source>
</evidence>
<proteinExistence type="predicted"/>
<dbReference type="AlphaFoldDB" id="A0A7D9JYJ6"/>